<evidence type="ECO:0000313" key="1">
    <source>
        <dbReference type="EMBL" id="MBK1871131.1"/>
    </source>
</evidence>
<comment type="caution">
    <text evidence="1">The sequence shown here is derived from an EMBL/GenBank/DDBJ whole genome shotgun (WGS) entry which is preliminary data.</text>
</comment>
<keyword evidence="2" id="KW-1185">Reference proteome</keyword>
<name>A0ACC5RF62_9HYPH</name>
<proteinExistence type="predicted"/>
<gene>
    <name evidence="1" type="ORF">JHL16_32495</name>
</gene>
<accession>A0ACC5RF62</accession>
<organism evidence="1 2">
    <name type="scientific">Taklimakanibacter albus</name>
    <dbReference type="NCBI Taxonomy" id="2800327"/>
    <lineage>
        <taxon>Bacteria</taxon>
        <taxon>Pseudomonadati</taxon>
        <taxon>Pseudomonadota</taxon>
        <taxon>Alphaproteobacteria</taxon>
        <taxon>Hyphomicrobiales</taxon>
        <taxon>Aestuariivirgaceae</taxon>
        <taxon>Taklimakanibacter</taxon>
    </lineage>
</organism>
<evidence type="ECO:0000313" key="2">
    <source>
        <dbReference type="Proteomes" id="UP000616151"/>
    </source>
</evidence>
<reference evidence="1" key="1">
    <citation type="submission" date="2021-01" db="EMBL/GenBank/DDBJ databases">
        <authorList>
            <person name="Sun Q."/>
        </authorList>
    </citation>
    <scope>NUCLEOTIDE SEQUENCE</scope>
    <source>
        <strain evidence="1">YIM B02566</strain>
    </source>
</reference>
<sequence>MTTSTTAPDRIGIDLGGTKIDAIVLADDGRVRFEKRVSTPRTYDAILAAIAGMVREAQEHAGAGATIGVGAPGSVAPRTGLWRNANILDCNGKPMPADIEQLLGRPVRLENDANCFALSEAHDGAGAGHGVVACFTIGTALGGGLVIDGQVRHGPNNEAAEFGHTPMPWPNDSEWPLIPCFCGKAGCVEQYVSGTGLTRDYAKVTGVALKGPDIVAKARAGDDMAKAAIDRLADRLARLTAAIVNVVDPDIFVIGGGLSGLPELVEELGLRAGRYAFSGAASVKVARARHGEKSGVRGAARLW</sequence>
<dbReference type="EMBL" id="JAENHL010000008">
    <property type="protein sequence ID" value="MBK1871131.1"/>
    <property type="molecule type" value="Genomic_DNA"/>
</dbReference>
<dbReference type="Proteomes" id="UP000616151">
    <property type="component" value="Unassembled WGS sequence"/>
</dbReference>
<protein>
    <submittedName>
        <fullName evidence="1">ROK family protein</fullName>
    </submittedName>
</protein>